<evidence type="ECO:0000313" key="1">
    <source>
        <dbReference type="EMBL" id="KAJ8718407.1"/>
    </source>
</evidence>
<proteinExistence type="predicted"/>
<reference evidence="1" key="1">
    <citation type="submission" date="2023-03" db="EMBL/GenBank/DDBJ databases">
        <title>Chromosome-level genomes of two armyworms, Mythimna separata and Mythimna loreyi, provide insights into the biosynthesis and reception of sex pheromones.</title>
        <authorList>
            <person name="Zhao H."/>
        </authorList>
    </citation>
    <scope>NUCLEOTIDE SEQUENCE</scope>
    <source>
        <strain evidence="1">BeijingLab</strain>
    </source>
</reference>
<dbReference type="Proteomes" id="UP001231649">
    <property type="component" value="Chromosome 13"/>
</dbReference>
<evidence type="ECO:0000313" key="2">
    <source>
        <dbReference type="Proteomes" id="UP001231649"/>
    </source>
</evidence>
<organism evidence="1 2">
    <name type="scientific">Mythimna loreyi</name>
    <dbReference type="NCBI Taxonomy" id="667449"/>
    <lineage>
        <taxon>Eukaryota</taxon>
        <taxon>Metazoa</taxon>
        <taxon>Ecdysozoa</taxon>
        <taxon>Arthropoda</taxon>
        <taxon>Hexapoda</taxon>
        <taxon>Insecta</taxon>
        <taxon>Pterygota</taxon>
        <taxon>Neoptera</taxon>
        <taxon>Endopterygota</taxon>
        <taxon>Lepidoptera</taxon>
        <taxon>Glossata</taxon>
        <taxon>Ditrysia</taxon>
        <taxon>Noctuoidea</taxon>
        <taxon>Noctuidae</taxon>
        <taxon>Noctuinae</taxon>
        <taxon>Hadenini</taxon>
        <taxon>Mythimna</taxon>
    </lineage>
</organism>
<protein>
    <submittedName>
        <fullName evidence="1">Uncharacterized protein</fullName>
    </submittedName>
</protein>
<gene>
    <name evidence="1" type="ORF">PYW08_002644</name>
</gene>
<accession>A0ACC2QIY5</accession>
<comment type="caution">
    <text evidence="1">The sequence shown here is derived from an EMBL/GenBank/DDBJ whole genome shotgun (WGS) entry which is preliminary data.</text>
</comment>
<keyword evidence="2" id="KW-1185">Reference proteome</keyword>
<dbReference type="EMBL" id="CM056789">
    <property type="protein sequence ID" value="KAJ8718407.1"/>
    <property type="molecule type" value="Genomic_DNA"/>
</dbReference>
<name>A0ACC2QIY5_9NEOP</name>
<sequence>MSISEEDRIGLAGLVEKIIKELNHYLEDRELTEFDIVGVESTTNRSPVLYVQTSLGLESWCVKHVYNYCYAELIRDFLTNPKRRFSRLSNLNYKRIISLLNPTLLINPDVTSLWNKRREMTSQQFHDWFSEMHFTKLVLTRKPKCNEAYSYRRWILSNLLAKDDVLSEEFLDDIISEELRLCNRAADKCMNNYHCWDHRAFLIDLSWRYRYSFDSTMLYFNEYKFIKQWTSTHVSDYSCFHYRQICVRILYLIDERWPVFEKMIEVNLRQNFQKVLADHMTSDDPVVTPSKISKKIIEDDDLIALVLGYTPGNCKCYATWNATLRKLELLFYELISNEDLLKYYTNHQTIWYHRRFIVNSILNTMYSYLAVENKYNGIIKQISLPPSEIERKNNCAKCANADLTEHHSNVKNQKEDWFWNCPLYKALIRHEQALIKDRRKEDLKYSEAHENYLKFFEGLFLNFNP</sequence>